<dbReference type="KEGG" id="paun:MJA45_03600"/>
<evidence type="ECO:0000313" key="4">
    <source>
        <dbReference type="EMBL" id="WNQ12146.1"/>
    </source>
</evidence>
<gene>
    <name evidence="4" type="ORF">MJA45_03600</name>
</gene>
<dbReference type="Pfam" id="PF01882">
    <property type="entry name" value="DUF58"/>
    <property type="match status" value="1"/>
</dbReference>
<feature type="region of interest" description="Disordered" evidence="1">
    <location>
        <begin position="400"/>
        <end position="428"/>
    </location>
</feature>
<reference evidence="4 5" key="1">
    <citation type="submission" date="2022-02" db="EMBL/GenBank/DDBJ databases">
        <title>Paenibacillus sp. MBLB1776 Whole Genome Shotgun Sequencing.</title>
        <authorList>
            <person name="Hwang C.Y."/>
            <person name="Cho E.-S."/>
            <person name="Seo M.-J."/>
        </authorList>
    </citation>
    <scope>NUCLEOTIDE SEQUENCE [LARGE SCALE GENOMIC DNA]</scope>
    <source>
        <strain evidence="4 5">MBLB1776</strain>
    </source>
</reference>
<feature type="transmembrane region" description="Helical" evidence="2">
    <location>
        <begin position="7"/>
        <end position="23"/>
    </location>
</feature>
<proteinExistence type="predicted"/>
<evidence type="ECO:0000313" key="5">
    <source>
        <dbReference type="Proteomes" id="UP001305702"/>
    </source>
</evidence>
<keyword evidence="2" id="KW-0472">Membrane</keyword>
<evidence type="ECO:0000256" key="1">
    <source>
        <dbReference type="SAM" id="MobiDB-lite"/>
    </source>
</evidence>
<keyword evidence="2" id="KW-0812">Transmembrane</keyword>
<dbReference type="Proteomes" id="UP001305702">
    <property type="component" value="Chromosome"/>
</dbReference>
<organism evidence="4 5">
    <name type="scientific">Paenibacillus aurantius</name>
    <dbReference type="NCBI Taxonomy" id="2918900"/>
    <lineage>
        <taxon>Bacteria</taxon>
        <taxon>Bacillati</taxon>
        <taxon>Bacillota</taxon>
        <taxon>Bacilli</taxon>
        <taxon>Bacillales</taxon>
        <taxon>Paenibacillaceae</taxon>
        <taxon>Paenibacillus</taxon>
    </lineage>
</organism>
<sequence>MNRWGNGLILVLGLLTSICYAGFVGGYAAWFLCGSLGLLVLYAGGVKGMALRGLTVTSRVTPSWGFAGEEVTVELRLTRSFPFPFPLAWLMVRDRWAGAAGAGNGEGSIVFPGFARQLNYRYRVTLPRGVYRSHEVTVLTGDWFGFVTHAVRRESPVEAAACPVPAAVPSPPQAAGEGRPSAALLPSVRESGLAGAREYAPGDPLRRIHWKATARSGSLMTREAEPESAGGTMLFVDAGAAGGAAALEACARTAAGLLARTAARGPAPGLACGGLRPAVRLPGGPRLGFRAAARPLAELAPGGPAASGPGAFARLVSREAPALAPGTAVLAVTAAPDERLLAALGALARRRCPVRLYHVQPGDGAPAGREAADAAWRRRCEAEGCGYTAVAVPPEAPRAALAEAAGRHGAHGAQAPARKGAGRDDASA</sequence>
<evidence type="ECO:0000259" key="3">
    <source>
        <dbReference type="Pfam" id="PF01882"/>
    </source>
</evidence>
<name>A0AA96RG46_9BACL</name>
<keyword evidence="2" id="KW-1133">Transmembrane helix</keyword>
<evidence type="ECO:0000256" key="2">
    <source>
        <dbReference type="SAM" id="Phobius"/>
    </source>
</evidence>
<feature type="domain" description="DUF58" evidence="3">
    <location>
        <begin position="196"/>
        <end position="308"/>
    </location>
</feature>
<dbReference type="AlphaFoldDB" id="A0AA96RG46"/>
<dbReference type="EMBL" id="CP130318">
    <property type="protein sequence ID" value="WNQ12146.1"/>
    <property type="molecule type" value="Genomic_DNA"/>
</dbReference>
<dbReference type="PANTHER" id="PTHR34351">
    <property type="entry name" value="SLR1927 PROTEIN-RELATED"/>
    <property type="match status" value="1"/>
</dbReference>
<accession>A0AA96RG46</accession>
<dbReference type="InterPro" id="IPR002881">
    <property type="entry name" value="DUF58"/>
</dbReference>
<protein>
    <submittedName>
        <fullName evidence="4">DUF58 domain-containing protein</fullName>
    </submittedName>
</protein>
<dbReference type="RefSeq" id="WP_315605923.1">
    <property type="nucleotide sequence ID" value="NZ_CP130318.1"/>
</dbReference>
<dbReference type="PANTHER" id="PTHR34351:SF2">
    <property type="entry name" value="DUF58 DOMAIN-CONTAINING PROTEIN"/>
    <property type="match status" value="1"/>
</dbReference>
<keyword evidence="5" id="KW-1185">Reference proteome</keyword>